<dbReference type="InterPro" id="IPR021122">
    <property type="entry name" value="RNA_ligase_dom_REL/Rnl2"/>
</dbReference>
<dbReference type="InterPro" id="IPR052732">
    <property type="entry name" value="Cell-binding_unc_protein"/>
</dbReference>
<feature type="domain" description="Tyrosine-protein phosphatase" evidence="2">
    <location>
        <begin position="370"/>
        <end position="453"/>
    </location>
</feature>
<dbReference type="SUPFAM" id="SSF56091">
    <property type="entry name" value="DNA ligase/mRNA capping enzyme, catalytic domain"/>
    <property type="match status" value="1"/>
</dbReference>
<dbReference type="PROSITE" id="PS50055">
    <property type="entry name" value="TYR_PHOSPHATASE_PTP"/>
    <property type="match status" value="1"/>
</dbReference>
<dbReference type="Gene3D" id="3.40.50.300">
    <property type="entry name" value="P-loop containing nucleotide triphosphate hydrolases"/>
    <property type="match status" value="1"/>
</dbReference>
<evidence type="ECO:0000259" key="2">
    <source>
        <dbReference type="PROSITE" id="PS50055"/>
    </source>
</evidence>
<dbReference type="PANTHER" id="PTHR43883">
    <property type="entry name" value="SLR0207 PROTEIN"/>
    <property type="match status" value="1"/>
</dbReference>
<proteinExistence type="predicted"/>
<evidence type="ECO:0000313" key="4">
    <source>
        <dbReference type="EMBL" id="KAL0060591.1"/>
    </source>
</evidence>
<keyword evidence="5" id="KW-1185">Reference proteome</keyword>
<dbReference type="SUPFAM" id="SSF52540">
    <property type="entry name" value="P-loop containing nucleoside triphosphate hydrolases"/>
    <property type="match status" value="1"/>
</dbReference>
<dbReference type="EMBL" id="JBBXMP010000168">
    <property type="protein sequence ID" value="KAL0060591.1"/>
    <property type="molecule type" value="Genomic_DNA"/>
</dbReference>
<dbReference type="Pfam" id="PF22547">
    <property type="entry name" value="2H-SAK"/>
    <property type="match status" value="1"/>
</dbReference>
<dbReference type="Gene3D" id="3.30.470.30">
    <property type="entry name" value="DNA ligase/mRNA capping enzyme"/>
    <property type="match status" value="1"/>
</dbReference>
<dbReference type="InterPro" id="IPR054498">
    <property type="entry name" value="2H-SAK"/>
</dbReference>
<dbReference type="SMART" id="SM00404">
    <property type="entry name" value="PTPc_motif"/>
    <property type="match status" value="1"/>
</dbReference>
<reference evidence="4 5" key="1">
    <citation type="submission" date="2024-05" db="EMBL/GenBank/DDBJ databases">
        <title>A draft genome resource for the thread blight pathogen Marasmius tenuissimus strain MS-2.</title>
        <authorList>
            <person name="Yulfo-Soto G.E."/>
            <person name="Baruah I.K."/>
            <person name="Amoako-Attah I."/>
            <person name="Bukari Y."/>
            <person name="Meinhardt L.W."/>
            <person name="Bailey B.A."/>
            <person name="Cohen S.P."/>
        </authorList>
    </citation>
    <scope>NUCLEOTIDE SEQUENCE [LARGE SCALE GENOMIC DNA]</scope>
    <source>
        <strain evidence="4 5">MS-2</strain>
    </source>
</reference>
<keyword evidence="1" id="KW-0378">Hydrolase</keyword>
<dbReference type="InterPro" id="IPR003595">
    <property type="entry name" value="Tyr_Pase_cat"/>
</dbReference>
<evidence type="ECO:0000313" key="5">
    <source>
        <dbReference type="Proteomes" id="UP001437256"/>
    </source>
</evidence>
<dbReference type="Pfam" id="PF09414">
    <property type="entry name" value="RNA_ligase"/>
    <property type="match status" value="1"/>
</dbReference>
<comment type="caution">
    <text evidence="4">The sequence shown here is derived from an EMBL/GenBank/DDBJ whole genome shotgun (WGS) entry which is preliminary data.</text>
</comment>
<dbReference type="InterPro" id="IPR027417">
    <property type="entry name" value="P-loop_NTPase"/>
</dbReference>
<protein>
    <recommendedName>
        <fullName evidence="6">Tyrosine specific protein phosphatases domain-containing protein</fullName>
    </recommendedName>
</protein>
<evidence type="ECO:0000259" key="3">
    <source>
        <dbReference type="PROSITE" id="PS50056"/>
    </source>
</evidence>
<dbReference type="InterPro" id="IPR000387">
    <property type="entry name" value="Tyr_Pase_dom"/>
</dbReference>
<dbReference type="CDD" id="cd14504">
    <property type="entry name" value="DUSP23"/>
    <property type="match status" value="1"/>
</dbReference>
<dbReference type="Proteomes" id="UP001437256">
    <property type="component" value="Unassembled WGS sequence"/>
</dbReference>
<dbReference type="PANTHER" id="PTHR43883:SF1">
    <property type="entry name" value="GLUCONOKINASE"/>
    <property type="match status" value="1"/>
</dbReference>
<feature type="domain" description="Tyrosine specific protein phosphatases" evidence="3">
    <location>
        <begin position="377"/>
        <end position="451"/>
    </location>
</feature>
<dbReference type="SUPFAM" id="SSF48452">
    <property type="entry name" value="TPR-like"/>
    <property type="match status" value="1"/>
</dbReference>
<evidence type="ECO:0008006" key="6">
    <source>
        <dbReference type="Google" id="ProtNLM"/>
    </source>
</evidence>
<sequence length="879" mass="98381">MFKTHYLTNPQSQAISWPICTNLAAIWPSSDSHIDTFASDAANNSGLEASLLDAQTPHHVTVITKEELKGISEGSLTNIQIDTKRLFLAGVGGSKSKGVYFGVVIWAEGQQLRKRLGLPPKNFHITLTSRDDHDIDKGIDSLLPDQFPDSPSPDFLDHLAFTLHLFAQYSKAQNYAARLIKLLPDSHRGCLRLADSAYSNAQYKLALLSYAAAHDRSHDDKVQRYCLKRLTACSKHSEWDCVFQEFEMNQLVGGTGSMLFEPWSSQLRFALSEDPPVPTLCLEPRDHLYLPRFTNTSALQFSKLPRFFRWIIPYHLAVMSTPRNEPDIDLISSIGIEHVLTLTEETPLPETWFANKPITNTFLPILNFHPPSIEQMDLVMRLVEDESKLPMFVHCGGGKGRAGTVVACYLAAYGFSKPKPDQDHPEMSAKEAVSTLRSLRPGSIETTQQEDFVSKWCSTIWKRQSIYPELPSEPPPCPMEIEGQLTKTADLFVLVGLPGSGKSWFSRSLIARDSKSWTRISQDDSGSRSSCETAIGHAQSGRVLLDRCNTAATDRKLWLDLASTWAKSPVCVWFDYDADLCTARAQMRAGHPTLPPGSRVRNAVNQMGKAFVRPSLKEGFQAIIILRSFSAVQELVSRLSPPVNIYKFPRTSHIINLGAATDDDLLVESDTTVSQSAMGGHVVITEKVDGANMGFSLSSDRTQIVVQNRSHYVNSSSHEQFKKLGLWIERHREDLFAVLDRDELFAERYILFGEWLYATHSIPYTGLPDLFMAFDLYDRSTDTFIDRKTLTSLLKPTGIAIVPEIYEGPMVSSDDLKAMVERQSNFWDGRVEGIYVKWEKAGRVINRGKVVRADFIAGNEHWTRGNLRANGLLHPDGAA</sequence>
<dbReference type="SUPFAM" id="SSF52799">
    <property type="entry name" value="(Phosphotyrosine protein) phosphatases II"/>
    <property type="match status" value="1"/>
</dbReference>
<dbReference type="InterPro" id="IPR000242">
    <property type="entry name" value="PTP_cat"/>
</dbReference>
<name>A0ABR2ZFZ3_9AGAR</name>
<dbReference type="PROSITE" id="PS50056">
    <property type="entry name" value="TYR_PHOSPHATASE_2"/>
    <property type="match status" value="1"/>
</dbReference>
<organism evidence="4 5">
    <name type="scientific">Marasmius tenuissimus</name>
    <dbReference type="NCBI Taxonomy" id="585030"/>
    <lineage>
        <taxon>Eukaryota</taxon>
        <taxon>Fungi</taxon>
        <taxon>Dikarya</taxon>
        <taxon>Basidiomycota</taxon>
        <taxon>Agaricomycotina</taxon>
        <taxon>Agaricomycetes</taxon>
        <taxon>Agaricomycetidae</taxon>
        <taxon>Agaricales</taxon>
        <taxon>Marasmiineae</taxon>
        <taxon>Marasmiaceae</taxon>
        <taxon>Marasmius</taxon>
    </lineage>
</organism>
<accession>A0ABR2ZFZ3</accession>
<dbReference type="Gene3D" id="3.90.190.10">
    <property type="entry name" value="Protein tyrosine phosphatase superfamily"/>
    <property type="match status" value="1"/>
</dbReference>
<dbReference type="InterPro" id="IPR011990">
    <property type="entry name" value="TPR-like_helical_dom_sf"/>
</dbReference>
<gene>
    <name evidence="4" type="ORF">AAF712_012594</name>
</gene>
<dbReference type="InterPro" id="IPR029021">
    <property type="entry name" value="Prot-tyrosine_phosphatase-like"/>
</dbReference>
<evidence type="ECO:0000256" key="1">
    <source>
        <dbReference type="ARBA" id="ARBA00022801"/>
    </source>
</evidence>
<dbReference type="Pfam" id="PF22784">
    <property type="entry name" value="PTP-SAK"/>
    <property type="match status" value="1"/>
</dbReference>
<dbReference type="InterPro" id="IPR057023">
    <property type="entry name" value="PTP-SAK"/>
</dbReference>